<comment type="caution">
    <text evidence="2">The sequence shown here is derived from an EMBL/GenBank/DDBJ whole genome shotgun (WGS) entry which is preliminary data.</text>
</comment>
<keyword evidence="3" id="KW-1185">Reference proteome</keyword>
<dbReference type="OrthoDB" id="6133983at2759"/>
<protein>
    <submittedName>
        <fullName evidence="2">Uncharacterized protein</fullName>
    </submittedName>
</protein>
<proteinExistence type="predicted"/>
<evidence type="ECO:0000256" key="1">
    <source>
        <dbReference type="SAM" id="Phobius"/>
    </source>
</evidence>
<keyword evidence="1" id="KW-0472">Membrane</keyword>
<organism evidence="2 3">
    <name type="scientific">Mytilus galloprovincialis</name>
    <name type="common">Mediterranean mussel</name>
    <dbReference type="NCBI Taxonomy" id="29158"/>
    <lineage>
        <taxon>Eukaryota</taxon>
        <taxon>Metazoa</taxon>
        <taxon>Spiralia</taxon>
        <taxon>Lophotrochozoa</taxon>
        <taxon>Mollusca</taxon>
        <taxon>Bivalvia</taxon>
        <taxon>Autobranchia</taxon>
        <taxon>Pteriomorphia</taxon>
        <taxon>Mytilida</taxon>
        <taxon>Mytiloidea</taxon>
        <taxon>Mytilidae</taxon>
        <taxon>Mytilinae</taxon>
        <taxon>Mytilus</taxon>
    </lineage>
</organism>
<dbReference type="EMBL" id="UYJE01004298">
    <property type="protein sequence ID" value="VDI26869.1"/>
    <property type="molecule type" value="Genomic_DNA"/>
</dbReference>
<sequence length="240" mass="27329">MGCDPVYGSCTYEEENKTLNGYRSQGNSSDTCSSTKLVNYCLTIVCILLVVVLCIFVKKHKRNLKEKQQSAIKDCEDIHDNARSNENNAIDDGINTYHVIDESQMDKSRDEPNSGNPYLNVLFSESDSVDEEDSNTCNDGYLDPYHITREHLSRDFDWELNHNDCTEDGYLLSYNALLDRHQSLKHIIKTAVISTEAGESFSTTPSDPHTDLERYMQMHGQFQTVSCERQCRLSTGLFLL</sequence>
<dbReference type="AlphaFoldDB" id="A0A8B6E0D1"/>
<keyword evidence="1" id="KW-0812">Transmembrane</keyword>
<feature type="transmembrane region" description="Helical" evidence="1">
    <location>
        <begin position="37"/>
        <end position="57"/>
    </location>
</feature>
<evidence type="ECO:0000313" key="3">
    <source>
        <dbReference type="Proteomes" id="UP000596742"/>
    </source>
</evidence>
<accession>A0A8B6E0D1</accession>
<dbReference type="Proteomes" id="UP000596742">
    <property type="component" value="Unassembled WGS sequence"/>
</dbReference>
<evidence type="ECO:0000313" key="2">
    <source>
        <dbReference type="EMBL" id="VDI26869.1"/>
    </source>
</evidence>
<name>A0A8B6E0D1_MYTGA</name>
<keyword evidence="1" id="KW-1133">Transmembrane helix</keyword>
<reference evidence="2" key="1">
    <citation type="submission" date="2018-11" db="EMBL/GenBank/DDBJ databases">
        <authorList>
            <person name="Alioto T."/>
            <person name="Alioto T."/>
        </authorList>
    </citation>
    <scope>NUCLEOTIDE SEQUENCE</scope>
</reference>
<gene>
    <name evidence="2" type="ORF">MGAL_10B007542</name>
</gene>